<comment type="similarity">
    <text evidence="3">Belongs to the ALG10 glucosyltransferase family.</text>
</comment>
<evidence type="ECO:0000256" key="6">
    <source>
        <dbReference type="ARBA" id="ARBA00022676"/>
    </source>
</evidence>
<evidence type="ECO:0000256" key="14">
    <source>
        <dbReference type="ARBA" id="ARBA00048064"/>
    </source>
</evidence>
<keyword evidence="8 15" id="KW-0812">Transmembrane</keyword>
<feature type="transmembrane region" description="Helical" evidence="15">
    <location>
        <begin position="306"/>
        <end position="326"/>
    </location>
</feature>
<dbReference type="GO" id="GO:0005789">
    <property type="term" value="C:endoplasmic reticulum membrane"/>
    <property type="evidence" value="ECO:0007669"/>
    <property type="project" value="UniProtKB-SubCell"/>
</dbReference>
<dbReference type="PANTHER" id="PTHR12989">
    <property type="entry name" value="ALPHA-1,2-GLUCOSYLTRANSFERASE ALG10"/>
    <property type="match status" value="1"/>
</dbReference>
<comment type="catalytic activity">
    <reaction evidence="14">
        <text>an alpha-D-Glc-(1-&gt;3)-alpha-D-Glc-(1-&gt;3)-alpha-D-Man-(1-&gt;2)-alpha-D-Man-(1-&gt;2)-alpha-D-Man-(1-&gt;3)-[alpha-D-Man-(1-&gt;2)-alpha-D-Man-(1-&gt;3)-[alpha-D-Man-(1-&gt;2)-alpha-D-Man-(1-&gt;6)]-alpha-D-Man-(1-&gt;6)]-beta-D-Man-(1-&gt;4)-beta-D-GlcNAc-(1-&gt;4)-alpha-D-GlcNAc-diphospho-di-trans,poly-cis-dolichol + a di-trans,poly-cis-dolichyl beta-D-glucosyl phosphate = a alpha-D-Glc-(1-&gt;2)-alpha-D-Glc-(1-&gt;3)-alpha-D-Glc-(1-&gt;3)-alpha-D-Man-(1-&gt;2)-alpha-D-Man-(1-&gt;2)-alpha-D-Man-(1-&gt;3)-[alpha-D-Man-(1-&gt;2)-alpha-D-Man-(1-&gt;3)-[alpha-D-Man-(1-&gt;2)-alpha-D-Man-(1-&gt;6)]-alpha-D-Man-(1-&gt;6)]-beta-D-Man-(1-&gt;4)-beta-D-GlcNAc-(1-&gt;4)-alpha-D-GlcNAc-diphospho-di-trans,poly-cis-dolichol + a di-trans,poly-cis-dolichyl phosphate + H(+)</text>
        <dbReference type="Rhea" id="RHEA:29543"/>
        <dbReference type="Rhea" id="RHEA-COMP:19498"/>
        <dbReference type="Rhea" id="RHEA-COMP:19502"/>
        <dbReference type="Rhea" id="RHEA-COMP:19512"/>
        <dbReference type="Rhea" id="RHEA-COMP:19522"/>
        <dbReference type="ChEBI" id="CHEBI:15378"/>
        <dbReference type="ChEBI" id="CHEBI:57525"/>
        <dbReference type="ChEBI" id="CHEBI:57683"/>
        <dbReference type="ChEBI" id="CHEBI:132522"/>
        <dbReference type="ChEBI" id="CHEBI:132523"/>
        <dbReference type="EC" id="2.4.1.256"/>
    </reaction>
    <physiologicalReaction direction="left-to-right" evidence="14">
        <dbReference type="Rhea" id="RHEA:29544"/>
    </physiologicalReaction>
</comment>
<dbReference type="Proteomes" id="UP000054053">
    <property type="component" value="Unassembled WGS sequence"/>
</dbReference>
<evidence type="ECO:0000256" key="7">
    <source>
        <dbReference type="ARBA" id="ARBA00022679"/>
    </source>
</evidence>
<evidence type="ECO:0000256" key="9">
    <source>
        <dbReference type="ARBA" id="ARBA00022824"/>
    </source>
</evidence>
<accession>A0A1B5KUZ5</accession>
<keyword evidence="11 15" id="KW-0472">Membrane</keyword>
<evidence type="ECO:0000256" key="1">
    <source>
        <dbReference type="ARBA" id="ARBA00004477"/>
    </source>
</evidence>
<dbReference type="GO" id="GO:0106073">
    <property type="term" value="F:dolichyl pyrophosphate Glc2Man9GlcNAc2 alpha-1,2-glucosyltransferase activity"/>
    <property type="evidence" value="ECO:0007669"/>
    <property type="project" value="UniProtKB-EC"/>
</dbReference>
<feature type="transmembrane region" description="Helical" evidence="15">
    <location>
        <begin position="97"/>
        <end position="115"/>
    </location>
</feature>
<evidence type="ECO:0000256" key="12">
    <source>
        <dbReference type="ARBA" id="ARBA00032069"/>
    </source>
</evidence>
<dbReference type="GO" id="GO:0006488">
    <property type="term" value="P:dolichol-linked oligosaccharide biosynthetic process"/>
    <property type="evidence" value="ECO:0007669"/>
    <property type="project" value="InterPro"/>
</dbReference>
<gene>
    <name evidence="16" type="ORF">UVI_02005390</name>
</gene>
<dbReference type="EMBL" id="BBTG02000002">
    <property type="protein sequence ID" value="GAO14810.1"/>
    <property type="molecule type" value="Genomic_DNA"/>
</dbReference>
<dbReference type="AlphaFoldDB" id="A0A1B5KUZ5"/>
<keyword evidence="10 15" id="KW-1133">Transmembrane helix</keyword>
<comment type="caution">
    <text evidence="16">The sequence shown here is derived from an EMBL/GenBank/DDBJ whole genome shotgun (WGS) entry which is preliminary data.</text>
</comment>
<protein>
    <recommendedName>
        <fullName evidence="5">Dol-P-Glc:Glc(2)Man(9)GlcNAc(2)-PP-Dol alpha-1,2-glucosyltransferase</fullName>
        <ecNumber evidence="4">2.4.1.256</ecNumber>
    </recommendedName>
    <alternativeName>
        <fullName evidence="12">Asparagine-linked glycosylation protein 10</fullName>
    </alternativeName>
</protein>
<keyword evidence="7" id="KW-0808">Transferase</keyword>
<evidence type="ECO:0000256" key="13">
    <source>
        <dbReference type="ARBA" id="ARBA00044727"/>
    </source>
</evidence>
<dbReference type="InterPro" id="IPR016900">
    <property type="entry name" value="Alg10"/>
</dbReference>
<name>A0A1B5KUZ5_USTVR</name>
<evidence type="ECO:0000256" key="10">
    <source>
        <dbReference type="ARBA" id="ARBA00022989"/>
    </source>
</evidence>
<keyword evidence="6" id="KW-0328">Glycosyltransferase</keyword>
<evidence type="ECO:0000256" key="11">
    <source>
        <dbReference type="ARBA" id="ARBA00023136"/>
    </source>
</evidence>
<dbReference type="PANTHER" id="PTHR12989:SF10">
    <property type="entry name" value="DOL-P-GLC:GLC(2)MAN(9)GLCNAC(2)-PP-DOL ALPHA-1,2-GLUCOSYLTRANSFERASE-RELATED"/>
    <property type="match status" value="1"/>
</dbReference>
<comment type="function">
    <text evidence="13">Dol-P-Glc:Glc(2)Man(9)GlcNAc(2)-PP-Dol alpha-1,2-glucosyltransferase that operates in the biosynthetic pathway of dolichol-linked oligosaccharides, the glycan precursors employed in protein asparagine (N)-glycosylation. The assembly of dolichol-linked oligosaccharides begins on the cytosolic side of the endoplasmic reticulum membrane and finishes in its lumen. The sequential addition of sugars to dolichol pyrophosphate produces dolichol-linked oligosaccharides containing fourteen sugars, including two GlcNAcs, nine mannoses and three glucoses. Once assembled, the oligosaccharide is transferred from the lipid to nascent proteins by oligosaccharyltransferases. In the lumen of the endoplasmic reticulum, adds the third and last glucose residue from dolichyl phosphate glucose (Dol-P-Glc) onto the lipid-linked oligosaccharide intermediate Glc(2)Man(9)GlcNAc(2)-PP-Dol to produce Glc(3)Man(9)GlcNAc(2)-PP-Dol.</text>
</comment>
<dbReference type="UniPathway" id="UPA00378"/>
<comment type="pathway">
    <text evidence="2">Protein modification; protein glycosylation.</text>
</comment>
<feature type="transmembrane region" description="Helical" evidence="15">
    <location>
        <begin position="29"/>
        <end position="48"/>
    </location>
</feature>
<evidence type="ECO:0000313" key="16">
    <source>
        <dbReference type="EMBL" id="GAO14810.1"/>
    </source>
</evidence>
<evidence type="ECO:0000256" key="8">
    <source>
        <dbReference type="ARBA" id="ARBA00022692"/>
    </source>
</evidence>
<feature type="transmembrane region" description="Helical" evidence="15">
    <location>
        <begin position="147"/>
        <end position="166"/>
    </location>
</feature>
<evidence type="ECO:0000256" key="3">
    <source>
        <dbReference type="ARBA" id="ARBA00010600"/>
    </source>
</evidence>
<dbReference type="EC" id="2.4.1.256" evidence="4"/>
<evidence type="ECO:0000313" key="17">
    <source>
        <dbReference type="Proteomes" id="UP000054053"/>
    </source>
</evidence>
<evidence type="ECO:0000256" key="4">
    <source>
        <dbReference type="ARBA" id="ARBA00011967"/>
    </source>
</evidence>
<comment type="subcellular location">
    <subcellularLocation>
        <location evidence="1">Endoplasmic reticulum membrane</location>
        <topology evidence="1">Multi-pass membrane protein</topology>
    </subcellularLocation>
</comment>
<proteinExistence type="inferred from homology"/>
<keyword evidence="9" id="KW-0256">Endoplasmic reticulum</keyword>
<sequence length="345" mass="39269">MLRVIIGLAFAALCNPVRVIRQIWPYLSVLVVFTGFVWWNGGVVLAIAESGQSGILQRRRPFKFHSGAVPQTQNQAASPSQLSPAPETTSWRFCTKVFIWAVYHLTILAASLGVIKYNTIVHPFTLADNRHYMFYIFRYTIRRGGGFRLLLVLPYTVCRWMIWSILEGRGHDWARAKSACSLVHPGPFISECDKKREAADAERTRNERGRDSELRDPLVSCAEPVPTSTALVLFLTTCLSLMTAPLVEPRYFILPWVMWRLLVPARRLPDDDIAQRGSSDGTSQRLLARAAVAVLRRRDLGLFSETLWFLVINGVTGCLFIVKPYVWRDETGQPLDEGRLQRFMW</sequence>
<reference evidence="17" key="1">
    <citation type="journal article" date="2016" name="Genome Announc.">
        <title>Genome sequence of Ustilaginoidea virens IPU010, a rice pathogenic fungus causing false smut.</title>
        <authorList>
            <person name="Kumagai T."/>
            <person name="Ishii T."/>
            <person name="Terai G."/>
            <person name="Umemura M."/>
            <person name="Machida M."/>
            <person name="Asai K."/>
        </authorList>
    </citation>
    <scope>NUCLEOTIDE SEQUENCE [LARGE SCALE GENOMIC DNA]</scope>
    <source>
        <strain evidence="17">IPU010</strain>
    </source>
</reference>
<evidence type="ECO:0000256" key="5">
    <source>
        <dbReference type="ARBA" id="ARBA00018512"/>
    </source>
</evidence>
<dbReference type="Pfam" id="PF04922">
    <property type="entry name" value="DIE2_ALG10"/>
    <property type="match status" value="1"/>
</dbReference>
<evidence type="ECO:0000256" key="2">
    <source>
        <dbReference type="ARBA" id="ARBA00004922"/>
    </source>
</evidence>
<evidence type="ECO:0000256" key="15">
    <source>
        <dbReference type="SAM" id="Phobius"/>
    </source>
</evidence>
<organism evidence="16 17">
    <name type="scientific">Ustilaginoidea virens</name>
    <name type="common">Rice false smut fungus</name>
    <name type="synonym">Villosiclava virens</name>
    <dbReference type="NCBI Taxonomy" id="1159556"/>
    <lineage>
        <taxon>Eukaryota</taxon>
        <taxon>Fungi</taxon>
        <taxon>Dikarya</taxon>
        <taxon>Ascomycota</taxon>
        <taxon>Pezizomycotina</taxon>
        <taxon>Sordariomycetes</taxon>
        <taxon>Hypocreomycetidae</taxon>
        <taxon>Hypocreales</taxon>
        <taxon>Clavicipitaceae</taxon>
        <taxon>Ustilaginoidea</taxon>
    </lineage>
</organism>